<keyword evidence="3" id="KW-1185">Reference proteome</keyword>
<protein>
    <submittedName>
        <fullName evidence="2">Uncharacterized protein</fullName>
    </submittedName>
</protein>
<accession>A0A0F6SGK0</accession>
<evidence type="ECO:0000313" key="2">
    <source>
        <dbReference type="EMBL" id="AKF08829.1"/>
    </source>
</evidence>
<name>A0A0F6SGK0_9BACT</name>
<dbReference type="EMBL" id="CP011125">
    <property type="protein sequence ID" value="AKF08829.1"/>
    <property type="molecule type" value="Genomic_DNA"/>
</dbReference>
<sequence>MTIINDIGWARIEGWMSGDEAPAEGDRVRSPGEDIPLRSPREGHPIGANTGFVPIDVLSDCLDRTIAPFADAPPPEQGTWGAIAQYAGGIVGLASAIPDLVDTAMSQIPVPSIMELVPFPAATVMSPHLGTPHGHLHPPSWIPPAAPIPLPSFGFPVPAGCVSVLIGGFPALRCGDMGIGLTCVSLAPAFEVMTGSRNVFIGGARAARISDITMHCNPIALATIGSVLSDVANVGVGMANALAHQHAGEERSAAAEEAREQVDDASSEAEASAAAAEASGMAAQAAGEALAGTMAALQATCDAMNATLKALLGTDVGIAPGVGVVSMGSSTVLIGGASMPSASLVLGHLRESFARRSCTSRFRFVRWLGERVGRPNCA</sequence>
<dbReference type="Proteomes" id="UP000034883">
    <property type="component" value="Chromosome"/>
</dbReference>
<gene>
    <name evidence="2" type="ORF">DB32_005978</name>
</gene>
<dbReference type="Pfam" id="PF05488">
    <property type="entry name" value="PAAR_motif"/>
    <property type="match status" value="1"/>
</dbReference>
<evidence type="ECO:0000313" key="3">
    <source>
        <dbReference type="Proteomes" id="UP000034883"/>
    </source>
</evidence>
<feature type="region of interest" description="Disordered" evidence="1">
    <location>
        <begin position="247"/>
        <end position="270"/>
    </location>
</feature>
<dbReference type="STRING" id="927083.DB32_005978"/>
<dbReference type="Gene3D" id="2.60.200.60">
    <property type="match status" value="1"/>
</dbReference>
<proteinExistence type="predicted"/>
<dbReference type="CDD" id="cd14740">
    <property type="entry name" value="PAAR_4"/>
    <property type="match status" value="1"/>
</dbReference>
<feature type="region of interest" description="Disordered" evidence="1">
    <location>
        <begin position="18"/>
        <end position="43"/>
    </location>
</feature>
<reference evidence="2 3" key="1">
    <citation type="submission" date="2015-03" db="EMBL/GenBank/DDBJ databases">
        <title>Genome assembly of Sandaracinus amylolyticus DSM 53668.</title>
        <authorList>
            <person name="Sharma G."/>
            <person name="Subramanian S."/>
        </authorList>
    </citation>
    <scope>NUCLEOTIDE SEQUENCE [LARGE SCALE GENOMIC DNA]</scope>
    <source>
        <strain evidence="2 3">DSM 53668</strain>
    </source>
</reference>
<evidence type="ECO:0000256" key="1">
    <source>
        <dbReference type="SAM" id="MobiDB-lite"/>
    </source>
</evidence>
<dbReference type="RefSeq" id="WP_075097662.1">
    <property type="nucleotide sequence ID" value="NZ_CP011125.1"/>
</dbReference>
<dbReference type="AlphaFoldDB" id="A0A0F6SGK0"/>
<organism evidence="2 3">
    <name type="scientific">Sandaracinus amylolyticus</name>
    <dbReference type="NCBI Taxonomy" id="927083"/>
    <lineage>
        <taxon>Bacteria</taxon>
        <taxon>Pseudomonadati</taxon>
        <taxon>Myxococcota</taxon>
        <taxon>Polyangia</taxon>
        <taxon>Polyangiales</taxon>
        <taxon>Sandaracinaceae</taxon>
        <taxon>Sandaracinus</taxon>
    </lineage>
</organism>
<dbReference type="InterPro" id="IPR008727">
    <property type="entry name" value="PAAR_motif"/>
</dbReference>
<dbReference type="KEGG" id="samy:DB32_005978"/>
<feature type="compositionally biased region" description="Basic and acidic residues" evidence="1">
    <location>
        <begin position="24"/>
        <end position="43"/>
    </location>
</feature>
<feature type="compositionally biased region" description="Basic and acidic residues" evidence="1">
    <location>
        <begin position="247"/>
        <end position="262"/>
    </location>
</feature>